<evidence type="ECO:0000256" key="3">
    <source>
        <dbReference type="ARBA" id="ARBA00012438"/>
    </source>
</evidence>
<dbReference type="EC" id="2.7.13.3" evidence="3"/>
<dbReference type="InterPro" id="IPR036890">
    <property type="entry name" value="HATPase_C_sf"/>
</dbReference>
<dbReference type="Pfam" id="PF00512">
    <property type="entry name" value="HisKA"/>
    <property type="match status" value="1"/>
</dbReference>
<feature type="transmembrane region" description="Helical" evidence="12">
    <location>
        <begin position="163"/>
        <end position="182"/>
    </location>
</feature>
<dbReference type="CDD" id="cd00075">
    <property type="entry name" value="HATPase"/>
    <property type="match status" value="1"/>
</dbReference>
<keyword evidence="7" id="KW-0547">Nucleotide-binding</keyword>
<dbReference type="EMBL" id="QDHA01000026">
    <property type="protein sequence ID" value="RCJ08314.1"/>
    <property type="molecule type" value="Genomic_DNA"/>
</dbReference>
<dbReference type="SMART" id="SM00387">
    <property type="entry name" value="HATPase_c"/>
    <property type="match status" value="1"/>
</dbReference>
<evidence type="ECO:0000256" key="5">
    <source>
        <dbReference type="ARBA" id="ARBA00022679"/>
    </source>
</evidence>
<dbReference type="Gene3D" id="1.10.287.130">
    <property type="match status" value="1"/>
</dbReference>
<keyword evidence="9" id="KW-0067">ATP-binding</keyword>
<dbReference type="PANTHER" id="PTHR45436">
    <property type="entry name" value="SENSOR HISTIDINE KINASE YKOH"/>
    <property type="match status" value="1"/>
</dbReference>
<reference evidence="14 15" key="1">
    <citation type="submission" date="2018-04" db="EMBL/GenBank/DDBJ databases">
        <title>Cupriavidus necator CR12 genome sequencing and assembly.</title>
        <authorList>
            <person name="Ben Fekih I."/>
            <person name="Mazhar H.S."/>
            <person name="Bello S.K."/>
            <person name="Rensing C."/>
        </authorList>
    </citation>
    <scope>NUCLEOTIDE SEQUENCE [LARGE SCALE GENOMIC DNA]</scope>
    <source>
        <strain evidence="14 15">CR12</strain>
    </source>
</reference>
<dbReference type="GO" id="GO:0005524">
    <property type="term" value="F:ATP binding"/>
    <property type="evidence" value="ECO:0007669"/>
    <property type="project" value="UniProtKB-KW"/>
</dbReference>
<evidence type="ECO:0000256" key="9">
    <source>
        <dbReference type="ARBA" id="ARBA00022840"/>
    </source>
</evidence>
<dbReference type="InterPro" id="IPR013727">
    <property type="entry name" value="2CSK_N"/>
</dbReference>
<dbReference type="PANTHER" id="PTHR45436:SF14">
    <property type="entry name" value="SENSOR PROTEIN QSEC"/>
    <property type="match status" value="1"/>
</dbReference>
<dbReference type="SMART" id="SM00388">
    <property type="entry name" value="HisKA"/>
    <property type="match status" value="1"/>
</dbReference>
<evidence type="ECO:0000256" key="11">
    <source>
        <dbReference type="ARBA" id="ARBA00023012"/>
    </source>
</evidence>
<keyword evidence="5" id="KW-0808">Transferase</keyword>
<keyword evidence="4" id="KW-0597">Phosphoprotein</keyword>
<name>A0A367PLA8_CUPNE</name>
<evidence type="ECO:0000256" key="6">
    <source>
        <dbReference type="ARBA" id="ARBA00022692"/>
    </source>
</evidence>
<dbReference type="InterPro" id="IPR005467">
    <property type="entry name" value="His_kinase_dom"/>
</dbReference>
<evidence type="ECO:0000256" key="8">
    <source>
        <dbReference type="ARBA" id="ARBA00022777"/>
    </source>
</evidence>
<feature type="transmembrane region" description="Helical" evidence="12">
    <location>
        <begin position="12"/>
        <end position="34"/>
    </location>
</feature>
<protein>
    <recommendedName>
        <fullName evidence="3">histidine kinase</fullName>
        <ecNumber evidence="3">2.7.13.3</ecNumber>
    </recommendedName>
</protein>
<evidence type="ECO:0000313" key="14">
    <source>
        <dbReference type="EMBL" id="RCJ08314.1"/>
    </source>
</evidence>
<comment type="caution">
    <text evidence="14">The sequence shown here is derived from an EMBL/GenBank/DDBJ whole genome shotgun (WGS) entry which is preliminary data.</text>
</comment>
<dbReference type="Gene3D" id="1.20.5.1040">
    <property type="entry name" value="Sensor protein qsec"/>
    <property type="match status" value="1"/>
</dbReference>
<evidence type="ECO:0000256" key="4">
    <source>
        <dbReference type="ARBA" id="ARBA00022553"/>
    </source>
</evidence>
<evidence type="ECO:0000313" key="15">
    <source>
        <dbReference type="Proteomes" id="UP000253501"/>
    </source>
</evidence>
<dbReference type="AlphaFoldDB" id="A0A367PLA8"/>
<dbReference type="InterPro" id="IPR036097">
    <property type="entry name" value="HisK_dim/P_sf"/>
</dbReference>
<dbReference type="InterPro" id="IPR003661">
    <property type="entry name" value="HisK_dim/P_dom"/>
</dbReference>
<gene>
    <name evidence="14" type="ORF">DDK22_11810</name>
</gene>
<dbReference type="GO" id="GO:0005886">
    <property type="term" value="C:plasma membrane"/>
    <property type="evidence" value="ECO:0007669"/>
    <property type="project" value="TreeGrafter"/>
</dbReference>
<dbReference type="Gene3D" id="3.30.565.10">
    <property type="entry name" value="Histidine kinase-like ATPase, C-terminal domain"/>
    <property type="match status" value="1"/>
</dbReference>
<organism evidence="14 15">
    <name type="scientific">Cupriavidus necator</name>
    <name type="common">Alcaligenes eutrophus</name>
    <name type="synonym">Ralstonia eutropha</name>
    <dbReference type="NCBI Taxonomy" id="106590"/>
    <lineage>
        <taxon>Bacteria</taxon>
        <taxon>Pseudomonadati</taxon>
        <taxon>Pseudomonadota</taxon>
        <taxon>Betaproteobacteria</taxon>
        <taxon>Burkholderiales</taxon>
        <taxon>Burkholderiaceae</taxon>
        <taxon>Cupriavidus</taxon>
    </lineage>
</organism>
<evidence type="ECO:0000259" key="13">
    <source>
        <dbReference type="PROSITE" id="PS50109"/>
    </source>
</evidence>
<sequence length="457" mass="49545">MNYGPPTSLQGRLVTLVLAVVATVWLATAAMTWFDARHELDELLDSHLAQAAALLVVQQTHEMHEIDGDGEGIDAPSLHRYAPKVAFQVFHEGRLALRSANAPAVALVERDKGFKTGFATVQIAGLTWRVFATHGGERDVQVYVGEQASSRASILWAVLHSTLWPMALALPLLALAVWWAVYQGVKPMRRLGRALAERPAQALHPVRVEGITSEMVPMVNALNGLFERIGTLLESERRFTADAAHELRTPIAAIRVQAQVALGETDDALRRDALRRTLDGCDRATRLVEQLLTLSRLEANATPTLAEVDLRTLVQQVVAELAPRAIGKNQSLEFEATEPCSLPGNEALLVALARNLVDNALRYSPPFARVRVSVLQHAGRVELLVEDSGPGLAETDSRRLGERFFRVPGSGESGSGLGWSIVRRIAAVHQLEIEVNRSAALGGLAVHVSGPGGRQTG</sequence>
<dbReference type="SUPFAM" id="SSF47384">
    <property type="entry name" value="Homodimeric domain of signal transducing histidine kinase"/>
    <property type="match status" value="1"/>
</dbReference>
<dbReference type="InterPro" id="IPR003594">
    <property type="entry name" value="HATPase_dom"/>
</dbReference>
<comment type="subcellular location">
    <subcellularLocation>
        <location evidence="2">Membrane</location>
        <topology evidence="2">Multi-pass membrane protein</topology>
    </subcellularLocation>
</comment>
<dbReference type="PROSITE" id="PS50109">
    <property type="entry name" value="HIS_KIN"/>
    <property type="match status" value="1"/>
</dbReference>
<evidence type="ECO:0000256" key="10">
    <source>
        <dbReference type="ARBA" id="ARBA00022989"/>
    </source>
</evidence>
<keyword evidence="11" id="KW-0902">Two-component regulatory system</keyword>
<dbReference type="InterPro" id="IPR050428">
    <property type="entry name" value="TCS_sensor_his_kinase"/>
</dbReference>
<accession>A0A367PLA8</accession>
<dbReference type="CDD" id="cd00082">
    <property type="entry name" value="HisKA"/>
    <property type="match status" value="1"/>
</dbReference>
<dbReference type="Proteomes" id="UP000253501">
    <property type="component" value="Unassembled WGS sequence"/>
</dbReference>
<dbReference type="Pfam" id="PF08521">
    <property type="entry name" value="2CSK_N"/>
    <property type="match status" value="1"/>
</dbReference>
<keyword evidence="6 12" id="KW-0812">Transmembrane</keyword>
<dbReference type="RefSeq" id="WP_114132121.1">
    <property type="nucleotide sequence ID" value="NZ_CP068436.1"/>
</dbReference>
<evidence type="ECO:0000256" key="1">
    <source>
        <dbReference type="ARBA" id="ARBA00000085"/>
    </source>
</evidence>
<evidence type="ECO:0000256" key="2">
    <source>
        <dbReference type="ARBA" id="ARBA00004141"/>
    </source>
</evidence>
<evidence type="ECO:0000256" key="7">
    <source>
        <dbReference type="ARBA" id="ARBA00022741"/>
    </source>
</evidence>
<dbReference type="SUPFAM" id="SSF55874">
    <property type="entry name" value="ATPase domain of HSP90 chaperone/DNA topoisomerase II/histidine kinase"/>
    <property type="match status" value="1"/>
</dbReference>
<feature type="domain" description="Histidine kinase" evidence="13">
    <location>
        <begin position="242"/>
        <end position="454"/>
    </location>
</feature>
<keyword evidence="10 12" id="KW-1133">Transmembrane helix</keyword>
<comment type="catalytic activity">
    <reaction evidence="1">
        <text>ATP + protein L-histidine = ADP + protein N-phospho-L-histidine.</text>
        <dbReference type="EC" id="2.7.13.3"/>
    </reaction>
</comment>
<dbReference type="Pfam" id="PF02518">
    <property type="entry name" value="HATPase_c"/>
    <property type="match status" value="1"/>
</dbReference>
<evidence type="ECO:0000256" key="12">
    <source>
        <dbReference type="SAM" id="Phobius"/>
    </source>
</evidence>
<keyword evidence="12" id="KW-0472">Membrane</keyword>
<keyword evidence="8 14" id="KW-0418">Kinase</keyword>
<proteinExistence type="predicted"/>
<dbReference type="GO" id="GO:0000155">
    <property type="term" value="F:phosphorelay sensor kinase activity"/>
    <property type="evidence" value="ECO:0007669"/>
    <property type="project" value="InterPro"/>
</dbReference>